<dbReference type="InterPro" id="IPR003784">
    <property type="entry name" value="BioY"/>
</dbReference>
<protein>
    <recommendedName>
        <fullName evidence="2">Biotin transporter</fullName>
    </recommendedName>
</protein>
<organism evidence="4 6">
    <name type="scientific">Lacisediminihabitans changchengi</name>
    <dbReference type="NCBI Taxonomy" id="2787634"/>
    <lineage>
        <taxon>Bacteria</taxon>
        <taxon>Bacillati</taxon>
        <taxon>Actinomycetota</taxon>
        <taxon>Actinomycetes</taxon>
        <taxon>Micrococcales</taxon>
        <taxon>Microbacteriaceae</taxon>
        <taxon>Lacisediminihabitans</taxon>
    </lineage>
</organism>
<accession>A0A934SK95</accession>
<feature type="transmembrane region" description="Helical" evidence="3">
    <location>
        <begin position="164"/>
        <end position="191"/>
    </location>
</feature>
<dbReference type="EMBL" id="JAEPES010000001">
    <property type="protein sequence ID" value="MBK4346870.1"/>
    <property type="molecule type" value="Genomic_DNA"/>
</dbReference>
<dbReference type="Gene3D" id="1.10.1760.20">
    <property type="match status" value="1"/>
</dbReference>
<keyword evidence="2" id="KW-0813">Transport</keyword>
<dbReference type="RefSeq" id="WP_200555156.1">
    <property type="nucleotide sequence ID" value="NZ_JAEPES010000001.1"/>
</dbReference>
<feature type="transmembrane region" description="Helical" evidence="3">
    <location>
        <begin position="97"/>
        <end position="120"/>
    </location>
</feature>
<sequence length="202" mass="20803">MTTVSLAFGRPTLVDRLLRRSVATDLVFIAAGAALVSIAAQISVPIGPVPITGQTLAALIVGSSLGAVRGTLSMVLYAVIGALGLPVFSDGSHGVGVIFGATGGYIIGFTAAAALTGWLAQRSWDHRILGALASFGAGTVVTFAVGLPWLAVVGHYTLTETLQYGLYPFIFGGIIKAVIAAGFVRLAWFGVNRADSTESRRL</sequence>
<comment type="subcellular location">
    <subcellularLocation>
        <location evidence="2">Cell membrane</location>
        <topology evidence="2">Multi-pass membrane protein</topology>
    </subcellularLocation>
</comment>
<gene>
    <name evidence="4" type="ORF">IV501_04430</name>
    <name evidence="5" type="ORF">IV501_10195</name>
</gene>
<proteinExistence type="inferred from homology"/>
<evidence type="ECO:0000313" key="5">
    <source>
        <dbReference type="EMBL" id="MBK4348007.1"/>
    </source>
</evidence>
<feature type="transmembrane region" description="Helical" evidence="3">
    <location>
        <begin position="132"/>
        <end position="152"/>
    </location>
</feature>
<feature type="transmembrane region" description="Helical" evidence="3">
    <location>
        <begin position="26"/>
        <end position="44"/>
    </location>
</feature>
<evidence type="ECO:0000256" key="2">
    <source>
        <dbReference type="PIRNR" id="PIRNR016661"/>
    </source>
</evidence>
<keyword evidence="3" id="KW-0812">Transmembrane</keyword>
<name>A0A934SK95_9MICO</name>
<evidence type="ECO:0000256" key="1">
    <source>
        <dbReference type="ARBA" id="ARBA00010692"/>
    </source>
</evidence>
<dbReference type="PIRSF" id="PIRSF016661">
    <property type="entry name" value="BioY"/>
    <property type="match status" value="1"/>
</dbReference>
<dbReference type="EMBL" id="JAEPES010000003">
    <property type="protein sequence ID" value="MBK4348007.1"/>
    <property type="molecule type" value="Genomic_DNA"/>
</dbReference>
<feature type="transmembrane region" description="Helical" evidence="3">
    <location>
        <begin position="56"/>
        <end position="85"/>
    </location>
</feature>
<evidence type="ECO:0000313" key="4">
    <source>
        <dbReference type="EMBL" id="MBK4346870.1"/>
    </source>
</evidence>
<dbReference type="GO" id="GO:0005886">
    <property type="term" value="C:plasma membrane"/>
    <property type="evidence" value="ECO:0007669"/>
    <property type="project" value="UniProtKB-SubCell"/>
</dbReference>
<dbReference type="Pfam" id="PF02632">
    <property type="entry name" value="BioY"/>
    <property type="match status" value="1"/>
</dbReference>
<keyword evidence="2" id="KW-1003">Cell membrane</keyword>
<evidence type="ECO:0000256" key="3">
    <source>
        <dbReference type="SAM" id="Phobius"/>
    </source>
</evidence>
<dbReference type="Proteomes" id="UP000636458">
    <property type="component" value="Unassembled WGS sequence"/>
</dbReference>
<dbReference type="AlphaFoldDB" id="A0A934SK95"/>
<comment type="caution">
    <text evidence="4">The sequence shown here is derived from an EMBL/GenBank/DDBJ whole genome shotgun (WGS) entry which is preliminary data.</text>
</comment>
<dbReference type="GO" id="GO:0015225">
    <property type="term" value="F:biotin transmembrane transporter activity"/>
    <property type="evidence" value="ECO:0007669"/>
    <property type="project" value="UniProtKB-UniRule"/>
</dbReference>
<dbReference type="PANTHER" id="PTHR34295:SF1">
    <property type="entry name" value="BIOTIN TRANSPORTER BIOY"/>
    <property type="match status" value="1"/>
</dbReference>
<keyword evidence="2 3" id="KW-0472">Membrane</keyword>
<evidence type="ECO:0000313" key="6">
    <source>
        <dbReference type="Proteomes" id="UP000636458"/>
    </source>
</evidence>
<dbReference type="PANTHER" id="PTHR34295">
    <property type="entry name" value="BIOTIN TRANSPORTER BIOY"/>
    <property type="match status" value="1"/>
</dbReference>
<comment type="similarity">
    <text evidence="1 2">Belongs to the BioY family.</text>
</comment>
<keyword evidence="6" id="KW-1185">Reference proteome</keyword>
<keyword evidence="3" id="KW-1133">Transmembrane helix</keyword>
<reference evidence="4" key="1">
    <citation type="submission" date="2021-01" db="EMBL/GenBank/DDBJ databases">
        <title>Lacisediminihabitans sp. nov. strain G11-30, isolated from Antarctic Soil.</title>
        <authorList>
            <person name="Li J."/>
        </authorList>
    </citation>
    <scope>NUCLEOTIDE SEQUENCE</scope>
    <source>
        <strain evidence="4">G11-30</strain>
    </source>
</reference>